<name>A0A3T7RU92_SALET</name>
<evidence type="ECO:0000313" key="1">
    <source>
        <dbReference type="EMBL" id="EAA1976476.1"/>
    </source>
</evidence>
<protein>
    <submittedName>
        <fullName evidence="1">Uncharacterized protein</fullName>
    </submittedName>
</protein>
<organism evidence="1">
    <name type="scientific">Salmonella enterica I</name>
    <dbReference type="NCBI Taxonomy" id="59201"/>
    <lineage>
        <taxon>Bacteria</taxon>
        <taxon>Pseudomonadati</taxon>
        <taxon>Pseudomonadota</taxon>
        <taxon>Gammaproteobacteria</taxon>
        <taxon>Enterobacterales</taxon>
        <taxon>Enterobacteriaceae</taxon>
        <taxon>Salmonella</taxon>
    </lineage>
</organism>
<dbReference type="Proteomes" id="UP000839671">
    <property type="component" value="Unassembled WGS sequence"/>
</dbReference>
<dbReference type="EMBL" id="AAAATI010000003">
    <property type="protein sequence ID" value="EAA1976476.1"/>
    <property type="molecule type" value="Genomic_DNA"/>
</dbReference>
<gene>
    <name evidence="1" type="ORF">DM051_03935</name>
</gene>
<comment type="caution">
    <text evidence="1">The sequence shown here is derived from an EMBL/GenBank/DDBJ whole genome shotgun (WGS) entry which is preliminary data.</text>
</comment>
<accession>A0A3T7RU92</accession>
<dbReference type="AlphaFoldDB" id="A0A3T7RU92"/>
<proteinExistence type="predicted"/>
<sequence>MKRSAGYSISENTPVPALTYGTCASTGRQKMNVCGDWYRKEYTVSPRCRCTEGQTDRDWRSGALQMRWF</sequence>
<reference evidence="1" key="1">
    <citation type="submission" date="2018-06" db="EMBL/GenBank/DDBJ databases">
        <authorList>
            <person name="Ashton P.M."/>
            <person name="Dallman T."/>
            <person name="Nair S."/>
            <person name="De Pinna E."/>
            <person name="Peters T."/>
            <person name="Grant K."/>
        </authorList>
    </citation>
    <scope>NUCLEOTIDE SEQUENCE [LARGE SCALE GENOMIC DNA]</scope>
    <source>
        <strain evidence="1">310211</strain>
    </source>
</reference>